<dbReference type="Pfam" id="PF07980">
    <property type="entry name" value="SusD_RagB"/>
    <property type="match status" value="1"/>
</dbReference>
<dbReference type="InterPro" id="IPR012944">
    <property type="entry name" value="SusD_RagB_dom"/>
</dbReference>
<name>A0A174SXJ6_PARDI</name>
<evidence type="ECO:0000313" key="10">
    <source>
        <dbReference type="EMBL" id="WET63459.1"/>
    </source>
</evidence>
<evidence type="ECO:0000256" key="3">
    <source>
        <dbReference type="ARBA" id="ARBA00022729"/>
    </source>
</evidence>
<evidence type="ECO:0000259" key="7">
    <source>
        <dbReference type="Pfam" id="PF07980"/>
    </source>
</evidence>
<evidence type="ECO:0000256" key="2">
    <source>
        <dbReference type="ARBA" id="ARBA00006275"/>
    </source>
</evidence>
<dbReference type="InterPro" id="IPR011990">
    <property type="entry name" value="TPR-like_helical_dom_sf"/>
</dbReference>
<evidence type="ECO:0000313" key="11">
    <source>
        <dbReference type="Proteomes" id="UP000315827"/>
    </source>
</evidence>
<proteinExistence type="inferred from homology"/>
<organism evidence="9 11">
    <name type="scientific">Parabacteroides distasonis</name>
    <dbReference type="NCBI Taxonomy" id="823"/>
    <lineage>
        <taxon>Bacteria</taxon>
        <taxon>Pseudomonadati</taxon>
        <taxon>Bacteroidota</taxon>
        <taxon>Bacteroidia</taxon>
        <taxon>Bacteroidales</taxon>
        <taxon>Tannerellaceae</taxon>
        <taxon>Parabacteroides</taxon>
    </lineage>
</organism>
<reference evidence="10" key="2">
    <citation type="submission" date="2023-03" db="EMBL/GenBank/DDBJ databases">
        <title>Parabacteroides distasonis, a bacteria resistant against UC.</title>
        <authorList>
            <person name="Dai W."/>
        </authorList>
    </citation>
    <scope>NUCLEOTIDE SEQUENCE</scope>
    <source>
        <strain evidence="10">F1-28</strain>
    </source>
</reference>
<dbReference type="Proteomes" id="UP001221009">
    <property type="component" value="Chromosome"/>
</dbReference>
<keyword evidence="3 6" id="KW-0732">Signal</keyword>
<reference evidence="9 11" key="1">
    <citation type="submission" date="2019-07" db="EMBL/GenBank/DDBJ databases">
        <title>Genome sequencing of Parabacteroides distasonis iSURF_7.</title>
        <authorList>
            <person name="Degefu H.N."/>
            <person name="Ruoff K.L."/>
            <person name="Price C.E."/>
            <person name="Valls R.A."/>
            <person name="O'Toole G.A."/>
        </authorList>
    </citation>
    <scope>NUCLEOTIDE SEQUENCE [LARGE SCALE GENOMIC DNA]</scope>
    <source>
        <strain evidence="9 11">CFPLTA003_1B</strain>
    </source>
</reference>
<comment type="subcellular location">
    <subcellularLocation>
        <location evidence="1">Cell outer membrane</location>
    </subcellularLocation>
</comment>
<dbReference type="EMBL" id="VOHW01000017">
    <property type="protein sequence ID" value="TWV58989.1"/>
    <property type="molecule type" value="Genomic_DNA"/>
</dbReference>
<dbReference type="Pfam" id="PF14322">
    <property type="entry name" value="SusD-like_3"/>
    <property type="match status" value="1"/>
</dbReference>
<feature type="signal peptide" evidence="6">
    <location>
        <begin position="1"/>
        <end position="20"/>
    </location>
</feature>
<dbReference type="InterPro" id="IPR033985">
    <property type="entry name" value="SusD-like_N"/>
</dbReference>
<evidence type="ECO:0000313" key="9">
    <source>
        <dbReference type="EMBL" id="TWV58989.1"/>
    </source>
</evidence>
<sequence length="562" mass="62674">MKKVLVSSMLILGGLFSACSGFLDEDPKSKIPEEEAYKSEKLVYVNTIATIYTSFGNRLYGSTDNVHTLQEFSSDAWILPGRQGDWVDGGKWQSLFLHNYGPGNATIKSTWNALYTIIGNCNTSIDNLETFIQAGGESYLQDYQYEARAVRAILYYHLVDLFGRVPLVTSSKTVMADVNQSSRSEVYQFIVDELTDCIPHLPSGKCQNMGKYYGRVTKAVGYMAMAKVAINSPILSKDDWNDGSLVGGIAKVAPYVNQAGKNIKIALDGTTRDAWETVLYCQKQIEKEGYSLQPNFSQNFSKTNDSSVENIWTQPSDGTTYKVSDYNPTRTLHAAHASAYGLQGWNGACATVEQMKVFKYGTDEQDPRMDMTFFYGPVFVDGKPIDAGLGDGAQLCYNPMDVVVDFKEDVPNQILKFAGARMSKYEVDNTTSSYLNHNNDKVFWRYADALLLAAEAKVRMGQSGDAEVNEIRDRVQAGQKSNVTLQDILDERMLEFSYEGMRRQDQIRFGTYTEPTTDRYAGVHHNVATGDYVVDNTGFTTVFPIPTSVLELNTKLTQNPGY</sequence>
<dbReference type="GO" id="GO:0009279">
    <property type="term" value="C:cell outer membrane"/>
    <property type="evidence" value="ECO:0007669"/>
    <property type="project" value="UniProtKB-SubCell"/>
</dbReference>
<dbReference type="AlphaFoldDB" id="A0A174SXJ6"/>
<evidence type="ECO:0000256" key="6">
    <source>
        <dbReference type="SAM" id="SignalP"/>
    </source>
</evidence>
<feature type="domain" description="RagB/SusD" evidence="7">
    <location>
        <begin position="292"/>
        <end position="562"/>
    </location>
</feature>
<dbReference type="RefSeq" id="WP_005863635.1">
    <property type="nucleotide sequence ID" value="NZ_CAJSZN010000025.1"/>
</dbReference>
<dbReference type="PROSITE" id="PS51257">
    <property type="entry name" value="PROKAR_LIPOPROTEIN"/>
    <property type="match status" value="1"/>
</dbReference>
<evidence type="ECO:0000256" key="1">
    <source>
        <dbReference type="ARBA" id="ARBA00004442"/>
    </source>
</evidence>
<protein>
    <submittedName>
        <fullName evidence="9">RagB/SusD family nutrient uptake outer membrane protein</fullName>
    </submittedName>
</protein>
<evidence type="ECO:0000259" key="8">
    <source>
        <dbReference type="Pfam" id="PF14322"/>
    </source>
</evidence>
<evidence type="ECO:0000256" key="5">
    <source>
        <dbReference type="ARBA" id="ARBA00023237"/>
    </source>
</evidence>
<feature type="domain" description="SusD-like N-terminal" evidence="8">
    <location>
        <begin position="22"/>
        <end position="228"/>
    </location>
</feature>
<dbReference type="EMBL" id="CP120353">
    <property type="protein sequence ID" value="WET63459.1"/>
    <property type="molecule type" value="Genomic_DNA"/>
</dbReference>
<accession>A0A174SXJ6</accession>
<evidence type="ECO:0000256" key="4">
    <source>
        <dbReference type="ARBA" id="ARBA00023136"/>
    </source>
</evidence>
<dbReference type="Gene3D" id="1.25.40.390">
    <property type="match status" value="1"/>
</dbReference>
<dbReference type="Proteomes" id="UP000315827">
    <property type="component" value="Unassembled WGS sequence"/>
</dbReference>
<comment type="similarity">
    <text evidence="2">Belongs to the SusD family.</text>
</comment>
<keyword evidence="4" id="KW-0472">Membrane</keyword>
<gene>
    <name evidence="9" type="ORF">FSA05_19690</name>
    <name evidence="10" type="ORF">P2T59_17385</name>
</gene>
<feature type="chain" id="PRO_5042683642" evidence="6">
    <location>
        <begin position="21"/>
        <end position="562"/>
    </location>
</feature>
<dbReference type="SUPFAM" id="SSF48452">
    <property type="entry name" value="TPR-like"/>
    <property type="match status" value="1"/>
</dbReference>
<keyword evidence="5" id="KW-0998">Cell outer membrane</keyword>